<dbReference type="PANTHER" id="PTHR40018:SF1">
    <property type="entry name" value="[PSI+] INDUCTION PROTEIN 2"/>
    <property type="match status" value="1"/>
</dbReference>
<dbReference type="EMBL" id="JAANER010000011">
    <property type="protein sequence ID" value="KAG9185480.1"/>
    <property type="molecule type" value="Genomic_DNA"/>
</dbReference>
<feature type="compositionally biased region" description="Polar residues" evidence="1">
    <location>
        <begin position="359"/>
        <end position="373"/>
    </location>
</feature>
<keyword evidence="2" id="KW-1133">Transmembrane helix</keyword>
<feature type="region of interest" description="Disordered" evidence="1">
    <location>
        <begin position="448"/>
        <end position="473"/>
    </location>
</feature>
<feature type="compositionally biased region" description="Basic and acidic residues" evidence="1">
    <location>
        <begin position="336"/>
        <end position="347"/>
    </location>
</feature>
<feature type="compositionally biased region" description="Low complexity" evidence="1">
    <location>
        <begin position="208"/>
        <end position="228"/>
    </location>
</feature>
<dbReference type="PANTHER" id="PTHR40018">
    <property type="entry name" value="[PSI+] INDUCTION PROTEIN 2"/>
    <property type="match status" value="1"/>
</dbReference>
<reference evidence="3" key="1">
    <citation type="submission" date="2021-07" db="EMBL/GenBank/DDBJ databases">
        <title>Genome Resource of American Ginseng Black Spot Pathogen Alternaria panax.</title>
        <authorList>
            <person name="Qiu C."/>
            <person name="Wang W."/>
            <person name="Liu Z."/>
        </authorList>
    </citation>
    <scope>NUCLEOTIDE SEQUENCE</scope>
    <source>
        <strain evidence="3">BNCC115425</strain>
    </source>
</reference>
<keyword evidence="2" id="KW-0812">Transmembrane</keyword>
<feature type="region of interest" description="Disordered" evidence="1">
    <location>
        <begin position="186"/>
        <end position="416"/>
    </location>
</feature>
<evidence type="ECO:0000256" key="1">
    <source>
        <dbReference type="SAM" id="MobiDB-lite"/>
    </source>
</evidence>
<evidence type="ECO:0000313" key="3">
    <source>
        <dbReference type="EMBL" id="KAG9185480.1"/>
    </source>
</evidence>
<organism evidence="3 4">
    <name type="scientific">Alternaria panax</name>
    <dbReference type="NCBI Taxonomy" id="48097"/>
    <lineage>
        <taxon>Eukaryota</taxon>
        <taxon>Fungi</taxon>
        <taxon>Dikarya</taxon>
        <taxon>Ascomycota</taxon>
        <taxon>Pezizomycotina</taxon>
        <taxon>Dothideomycetes</taxon>
        <taxon>Pleosporomycetidae</taxon>
        <taxon>Pleosporales</taxon>
        <taxon>Pleosporineae</taxon>
        <taxon>Pleosporaceae</taxon>
        <taxon>Alternaria</taxon>
        <taxon>Alternaria sect. Panax</taxon>
    </lineage>
</organism>
<accession>A0AAD4F9T3</accession>
<evidence type="ECO:0000256" key="2">
    <source>
        <dbReference type="SAM" id="Phobius"/>
    </source>
</evidence>
<sequence>MPSLFAHPLFARQNPLDEARNTLSSWDNCMAKAYCKWPVIVAIIIGGLILISVVTCIARCICCGADGGRGHKRVKSDPQAQYPPPYGMPPPQPNPYAQNPYAQAHAAAPPAPSIDARPVNQQYRSNAMPTFTPHAAAQPERPQFATFDSTRAVVNEDALPAMPTWKDGRDVHIQVEEQPAPQKRGDMELDRLDRNGSVTSGSMGGGVAAAAIPTQRRSPGPGRSPVSPMDNYGYPQTGYQNDSLVSEGAPVNNQGGYGRPYAQQDEYRRGSPGHNLSPVYSEGYVQQQQQQQQPYGRHSPGAPQPYSSRDQPSPYNQPQPQQNPGPYAQQIPQTYDQRDYYDEHVDNRYASPSPPPAHSYNQTYTNNPSPSYHSNDHYANETYTPPPAPAALQPGYPASQSTDHASFTNAAPAYPGQRSYTPVGGSVAGVGGAGQQAQPYRAFSPLAQGEQGYSSGGGGGVQRKALEGSYREM</sequence>
<name>A0AAD4F9T3_9PLEO</name>
<dbReference type="AlphaFoldDB" id="A0AAD4F9T3"/>
<keyword evidence="4" id="KW-1185">Reference proteome</keyword>
<proteinExistence type="predicted"/>
<dbReference type="GO" id="GO:0005935">
    <property type="term" value="C:cellular bud neck"/>
    <property type="evidence" value="ECO:0007669"/>
    <property type="project" value="TreeGrafter"/>
</dbReference>
<feature type="compositionally biased region" description="Polar residues" evidence="1">
    <location>
        <begin position="398"/>
        <end position="409"/>
    </location>
</feature>
<dbReference type="GO" id="GO:0005886">
    <property type="term" value="C:plasma membrane"/>
    <property type="evidence" value="ECO:0007669"/>
    <property type="project" value="TreeGrafter"/>
</dbReference>
<dbReference type="Proteomes" id="UP001199106">
    <property type="component" value="Unassembled WGS sequence"/>
</dbReference>
<feature type="transmembrane region" description="Helical" evidence="2">
    <location>
        <begin position="34"/>
        <end position="54"/>
    </location>
</feature>
<comment type="caution">
    <text evidence="3">The sequence shown here is derived from an EMBL/GenBank/DDBJ whole genome shotgun (WGS) entry which is preliminary data.</text>
</comment>
<gene>
    <name evidence="3" type="ORF">G6011_08024</name>
</gene>
<feature type="compositionally biased region" description="Low complexity" evidence="1">
    <location>
        <begin position="95"/>
        <end position="108"/>
    </location>
</feature>
<feature type="region of interest" description="Disordered" evidence="1">
    <location>
        <begin position="68"/>
        <end position="117"/>
    </location>
</feature>
<feature type="compositionally biased region" description="Basic and acidic residues" evidence="1">
    <location>
        <begin position="464"/>
        <end position="473"/>
    </location>
</feature>
<protein>
    <submittedName>
        <fullName evidence="3">Uncharacterized protein</fullName>
    </submittedName>
</protein>
<feature type="compositionally biased region" description="Pro residues" evidence="1">
    <location>
        <begin position="81"/>
        <end position="94"/>
    </location>
</feature>
<dbReference type="InterPro" id="IPR037504">
    <property type="entry name" value="PSI_induc_2"/>
</dbReference>
<keyword evidence="2" id="KW-0472">Membrane</keyword>
<evidence type="ECO:0000313" key="4">
    <source>
        <dbReference type="Proteomes" id="UP001199106"/>
    </source>
</evidence>